<keyword evidence="3" id="KW-1185">Reference proteome</keyword>
<dbReference type="EMBL" id="KV428110">
    <property type="protein sequence ID" value="KZT36348.1"/>
    <property type="molecule type" value="Genomic_DNA"/>
</dbReference>
<feature type="region of interest" description="Disordered" evidence="1">
    <location>
        <begin position="83"/>
        <end position="181"/>
    </location>
</feature>
<evidence type="ECO:0000313" key="2">
    <source>
        <dbReference type="EMBL" id="KZT36348.1"/>
    </source>
</evidence>
<feature type="compositionally biased region" description="Basic and acidic residues" evidence="1">
    <location>
        <begin position="120"/>
        <end position="129"/>
    </location>
</feature>
<evidence type="ECO:0000256" key="1">
    <source>
        <dbReference type="SAM" id="MobiDB-lite"/>
    </source>
</evidence>
<proteinExistence type="predicted"/>
<reference evidence="2 3" key="1">
    <citation type="journal article" date="2016" name="Mol. Biol. Evol.">
        <title>Comparative Genomics of Early-Diverging Mushroom-Forming Fungi Provides Insights into the Origins of Lignocellulose Decay Capabilities.</title>
        <authorList>
            <person name="Nagy L.G."/>
            <person name="Riley R."/>
            <person name="Tritt A."/>
            <person name="Adam C."/>
            <person name="Daum C."/>
            <person name="Floudas D."/>
            <person name="Sun H."/>
            <person name="Yadav J.S."/>
            <person name="Pangilinan J."/>
            <person name="Larsson K.H."/>
            <person name="Matsuura K."/>
            <person name="Barry K."/>
            <person name="Labutti K."/>
            <person name="Kuo R."/>
            <person name="Ohm R.A."/>
            <person name="Bhattacharya S.S."/>
            <person name="Shirouzu T."/>
            <person name="Yoshinaga Y."/>
            <person name="Martin F.M."/>
            <person name="Grigoriev I.V."/>
            <person name="Hibbett D.S."/>
        </authorList>
    </citation>
    <scope>NUCLEOTIDE SEQUENCE [LARGE SCALE GENOMIC DNA]</scope>
    <source>
        <strain evidence="2 3">HHB10207 ss-3</strain>
    </source>
</reference>
<gene>
    <name evidence="2" type="ORF">SISSUDRAFT_1063744</name>
</gene>
<name>A0A166BGF5_9AGAM</name>
<organism evidence="2 3">
    <name type="scientific">Sistotremastrum suecicum HHB10207 ss-3</name>
    <dbReference type="NCBI Taxonomy" id="1314776"/>
    <lineage>
        <taxon>Eukaryota</taxon>
        <taxon>Fungi</taxon>
        <taxon>Dikarya</taxon>
        <taxon>Basidiomycota</taxon>
        <taxon>Agaricomycotina</taxon>
        <taxon>Agaricomycetes</taxon>
        <taxon>Sistotremastrales</taxon>
        <taxon>Sistotremastraceae</taxon>
        <taxon>Sistotremastrum</taxon>
    </lineage>
</organism>
<sequence length="181" mass="20012">MRETSRWTFPSIEFVYALRFLPPGVQMGVRDHPVFFPSPVYQEVPVFAQHPTQQFPPLINYAAAPTSPTHGNIIQPTQAPDMPHPPTPLLAPVDLPESRPVSPLDLGERLVPIAEEDVPDERTRDRDFDEPNGGIGGSPRARPYSKRGSKRKANVVAQLILQVPDEPERSAEPGQSQVAKA</sequence>
<accession>A0A166BGF5</accession>
<protein>
    <submittedName>
        <fullName evidence="2">Uncharacterized protein</fullName>
    </submittedName>
</protein>
<dbReference type="AlphaFoldDB" id="A0A166BGF5"/>
<feature type="compositionally biased region" description="Basic residues" evidence="1">
    <location>
        <begin position="143"/>
        <end position="153"/>
    </location>
</feature>
<dbReference type="Proteomes" id="UP000076798">
    <property type="component" value="Unassembled WGS sequence"/>
</dbReference>
<evidence type="ECO:0000313" key="3">
    <source>
        <dbReference type="Proteomes" id="UP000076798"/>
    </source>
</evidence>